<sequence>MEICSHQILKNKNMPREFTLDFAKQIWDEARHAQYIYQLFIEKGGDLKSQSYTNNVIARYMQSNSLLESLVIQQILQEGNAVEINLSLIKELTILNRLPEANAFYNINNDEAYHVKIGNKWIGYLMEANEIQEEELLELMLNAADKIDIPLFGKGGWDSDIRAQVGFPSWFIEVREQIYNH</sequence>
<reference evidence="1" key="1">
    <citation type="submission" date="2022-01" db="EMBL/GenBank/DDBJ databases">
        <title>Comparison of Fish pathogen Aeromonas spp.</title>
        <authorList>
            <person name="Dubey S."/>
            <person name="Sorum H."/>
            <person name="Munangandu H.M."/>
        </authorList>
    </citation>
    <scope>NUCLEOTIDE SEQUENCE</scope>
    <source>
        <strain evidence="1">SD/21-15</strain>
    </source>
</reference>
<dbReference type="InterPro" id="IPR012347">
    <property type="entry name" value="Ferritin-like"/>
</dbReference>
<proteinExistence type="predicted"/>
<dbReference type="PANTHER" id="PTHR42782">
    <property type="entry name" value="SI:CH73-314G15.3"/>
    <property type="match status" value="1"/>
</dbReference>
<evidence type="ECO:0000313" key="2">
    <source>
        <dbReference type="Proteomes" id="UP001208651"/>
    </source>
</evidence>
<dbReference type="SUPFAM" id="SSF47240">
    <property type="entry name" value="Ferritin-like"/>
    <property type="match status" value="1"/>
</dbReference>
<dbReference type="Gene3D" id="1.20.1260.10">
    <property type="match status" value="1"/>
</dbReference>
<dbReference type="AlphaFoldDB" id="A0AAW5RVD9"/>
<dbReference type="EMBL" id="JAJVCY010000083">
    <property type="protein sequence ID" value="MCV3290797.1"/>
    <property type="molecule type" value="Genomic_DNA"/>
</dbReference>
<dbReference type="PANTHER" id="PTHR42782:SF4">
    <property type="entry name" value="DUF455 DOMAIN-CONTAINING PROTEIN"/>
    <property type="match status" value="1"/>
</dbReference>
<name>A0AAW5RVD9_AERME</name>
<dbReference type="Pfam" id="PF04305">
    <property type="entry name" value="DUF455"/>
    <property type="match status" value="1"/>
</dbReference>
<gene>
    <name evidence="1" type="ORF">LZT28_21680</name>
</gene>
<dbReference type="InterPro" id="IPR007402">
    <property type="entry name" value="DUF455"/>
</dbReference>
<evidence type="ECO:0000313" key="1">
    <source>
        <dbReference type="EMBL" id="MCV3290797.1"/>
    </source>
</evidence>
<protein>
    <submittedName>
        <fullName evidence="1">Ferritin-like domain-containing protein</fullName>
    </submittedName>
</protein>
<comment type="caution">
    <text evidence="1">The sequence shown here is derived from an EMBL/GenBank/DDBJ whole genome shotgun (WGS) entry which is preliminary data.</text>
</comment>
<organism evidence="1 2">
    <name type="scientific">Aeromonas media</name>
    <dbReference type="NCBI Taxonomy" id="651"/>
    <lineage>
        <taxon>Bacteria</taxon>
        <taxon>Pseudomonadati</taxon>
        <taxon>Pseudomonadota</taxon>
        <taxon>Gammaproteobacteria</taxon>
        <taxon>Aeromonadales</taxon>
        <taxon>Aeromonadaceae</taxon>
        <taxon>Aeromonas</taxon>
    </lineage>
</organism>
<dbReference type="InterPro" id="IPR009078">
    <property type="entry name" value="Ferritin-like_SF"/>
</dbReference>
<accession>A0AAW5RVD9</accession>
<dbReference type="Proteomes" id="UP001208651">
    <property type="component" value="Unassembled WGS sequence"/>
</dbReference>